<dbReference type="Gene3D" id="3.30.1490.120">
    <property type="entry name" value="RNA polymerase Rpb7-like, N-terminal domain"/>
    <property type="match status" value="1"/>
</dbReference>
<dbReference type="GO" id="GO:0005666">
    <property type="term" value="C:RNA polymerase III complex"/>
    <property type="evidence" value="ECO:0007669"/>
    <property type="project" value="TreeGrafter"/>
</dbReference>
<dbReference type="AlphaFoldDB" id="A0AAV8UK82"/>
<proteinExistence type="inferred from homology"/>
<sequence length="187" mass="21707">MFSLIRIRESIRIPPHLFSEDRSRVLEDEVNRQFSNRVVEGHGQCIILYDWLSIGEDRILYGDGATQTLVEFRMVVFRPMAGDVLLARIRAVDATGIFLSLDFFDDIFIDKKDLQHPSTFEVEDNAWIWKYEENELYLYEFDYIWFKVLDVFFSQPGDKDAAEGRKSPMHIRGSIAGDGLGGASWWA</sequence>
<evidence type="ECO:0000313" key="9">
    <source>
        <dbReference type="Proteomes" id="UP001157974"/>
    </source>
</evidence>
<evidence type="ECO:0000256" key="5">
    <source>
        <dbReference type="ARBA" id="ARBA00023242"/>
    </source>
</evidence>
<feature type="domain" description="RNA polymerase Rpb7-like N-terminal" evidence="6">
    <location>
        <begin position="11"/>
        <end position="64"/>
    </location>
</feature>
<dbReference type="Gene3D" id="2.40.50.140">
    <property type="entry name" value="Nucleic acid-binding proteins"/>
    <property type="match status" value="1"/>
</dbReference>
<evidence type="ECO:0008006" key="10">
    <source>
        <dbReference type="Google" id="ProtNLM"/>
    </source>
</evidence>
<dbReference type="EMBL" id="JAMWBK010000009">
    <property type="protein sequence ID" value="KAJ8902424.1"/>
    <property type="molecule type" value="Genomic_DNA"/>
</dbReference>
<evidence type="ECO:0000259" key="6">
    <source>
        <dbReference type="Pfam" id="PF03876"/>
    </source>
</evidence>
<comment type="caution">
    <text evidence="8">The sequence shown here is derived from an EMBL/GenBank/DDBJ whole genome shotgun (WGS) entry which is preliminary data.</text>
</comment>
<protein>
    <recommendedName>
        <fullName evidence="10">DNA-directed RNA polymerase III subunit RPC8</fullName>
    </recommendedName>
</protein>
<dbReference type="Pfam" id="PF03876">
    <property type="entry name" value="SHS2_Rpb7-N"/>
    <property type="match status" value="1"/>
</dbReference>
<dbReference type="SUPFAM" id="SSF50249">
    <property type="entry name" value="Nucleic acid-binding proteins"/>
    <property type="match status" value="1"/>
</dbReference>
<comment type="similarity">
    <text evidence="2">Belongs to the eukaryotic RPB7/RPC8 RNA polymerase subunit family.</text>
</comment>
<gene>
    <name evidence="8" type="ORF">NDN08_006829</name>
</gene>
<feature type="domain" description="RNA polymerase III subunit Rpc25" evidence="7">
    <location>
        <begin position="83"/>
        <end position="186"/>
    </location>
</feature>
<dbReference type="GO" id="GO:0006384">
    <property type="term" value="P:transcription initiation at RNA polymerase III promoter"/>
    <property type="evidence" value="ECO:0007669"/>
    <property type="project" value="TreeGrafter"/>
</dbReference>
<dbReference type="InterPro" id="IPR013238">
    <property type="entry name" value="RNA_pol_III_Rbc25"/>
</dbReference>
<keyword evidence="5" id="KW-0539">Nucleus</keyword>
<dbReference type="SUPFAM" id="SSF88798">
    <property type="entry name" value="N-terminal, heterodimerisation domain of RBP7 (RpoE)"/>
    <property type="match status" value="1"/>
</dbReference>
<accession>A0AAV8UK82</accession>
<reference evidence="8 9" key="1">
    <citation type="journal article" date="2023" name="Nat. Commun.">
        <title>Origin of minicircular mitochondrial genomes in red algae.</title>
        <authorList>
            <person name="Lee Y."/>
            <person name="Cho C.H."/>
            <person name="Lee Y.M."/>
            <person name="Park S.I."/>
            <person name="Yang J.H."/>
            <person name="West J.A."/>
            <person name="Bhattacharya D."/>
            <person name="Yoon H.S."/>
        </authorList>
    </citation>
    <scope>NUCLEOTIDE SEQUENCE [LARGE SCALE GENOMIC DNA]</scope>
    <source>
        <strain evidence="8 9">CCMP1338</strain>
        <tissue evidence="8">Whole cell</tissue>
    </source>
</reference>
<keyword evidence="9" id="KW-1185">Reference proteome</keyword>
<organism evidence="8 9">
    <name type="scientific">Rhodosorus marinus</name>
    <dbReference type="NCBI Taxonomy" id="101924"/>
    <lineage>
        <taxon>Eukaryota</taxon>
        <taxon>Rhodophyta</taxon>
        <taxon>Stylonematophyceae</taxon>
        <taxon>Stylonematales</taxon>
        <taxon>Stylonemataceae</taxon>
        <taxon>Rhodosorus</taxon>
    </lineage>
</organism>
<dbReference type="InterPro" id="IPR005576">
    <property type="entry name" value="Rpb7-like_N"/>
</dbReference>
<name>A0AAV8UK82_9RHOD</name>
<evidence type="ECO:0000259" key="7">
    <source>
        <dbReference type="Pfam" id="PF08292"/>
    </source>
</evidence>
<keyword evidence="3" id="KW-0240">DNA-directed RNA polymerase</keyword>
<evidence type="ECO:0000256" key="2">
    <source>
        <dbReference type="ARBA" id="ARBA00009307"/>
    </source>
</evidence>
<evidence type="ECO:0000256" key="1">
    <source>
        <dbReference type="ARBA" id="ARBA00004123"/>
    </source>
</evidence>
<dbReference type="PANTHER" id="PTHR12709:SF1">
    <property type="entry name" value="DNA-DIRECTED RNA POLYMERASE III SUBUNIT RPC8"/>
    <property type="match status" value="1"/>
</dbReference>
<dbReference type="Pfam" id="PF08292">
    <property type="entry name" value="RNA_pol_Rbc25"/>
    <property type="match status" value="1"/>
</dbReference>
<keyword evidence="4" id="KW-0804">Transcription</keyword>
<evidence type="ECO:0000313" key="8">
    <source>
        <dbReference type="EMBL" id="KAJ8902424.1"/>
    </source>
</evidence>
<dbReference type="InterPro" id="IPR012340">
    <property type="entry name" value="NA-bd_OB-fold"/>
</dbReference>
<dbReference type="InterPro" id="IPR045113">
    <property type="entry name" value="Rpb7-like"/>
</dbReference>
<comment type="subcellular location">
    <subcellularLocation>
        <location evidence="1">Nucleus</location>
    </subcellularLocation>
</comment>
<dbReference type="PANTHER" id="PTHR12709">
    <property type="entry name" value="DNA-DIRECTED RNA POLYMERASE II, III"/>
    <property type="match status" value="1"/>
</dbReference>
<evidence type="ECO:0000256" key="3">
    <source>
        <dbReference type="ARBA" id="ARBA00022478"/>
    </source>
</evidence>
<dbReference type="InterPro" id="IPR036898">
    <property type="entry name" value="RNA_pol_Rpb7-like_N_sf"/>
</dbReference>
<evidence type="ECO:0000256" key="4">
    <source>
        <dbReference type="ARBA" id="ARBA00023163"/>
    </source>
</evidence>
<dbReference type="Proteomes" id="UP001157974">
    <property type="component" value="Unassembled WGS sequence"/>
</dbReference>